<dbReference type="Gene3D" id="3.60.140.10">
    <property type="entry name" value="CNF1/YfiH-like putative cysteine hydrolases"/>
    <property type="match status" value="1"/>
</dbReference>
<comment type="catalytic activity">
    <reaction evidence="1">
        <text>inosine + phosphate = alpha-D-ribose 1-phosphate + hypoxanthine</text>
        <dbReference type="Rhea" id="RHEA:27646"/>
        <dbReference type="ChEBI" id="CHEBI:17368"/>
        <dbReference type="ChEBI" id="CHEBI:17596"/>
        <dbReference type="ChEBI" id="CHEBI:43474"/>
        <dbReference type="ChEBI" id="CHEBI:57720"/>
        <dbReference type="EC" id="2.4.2.1"/>
    </reaction>
    <physiologicalReaction direction="left-to-right" evidence="1">
        <dbReference type="Rhea" id="RHEA:27647"/>
    </physiologicalReaction>
</comment>
<evidence type="ECO:0000256" key="5">
    <source>
        <dbReference type="ARBA" id="ARBA00022723"/>
    </source>
</evidence>
<organism evidence="12 13">
    <name type="scientific">Caloramator mitchellensis</name>
    <dbReference type="NCBI Taxonomy" id="908809"/>
    <lineage>
        <taxon>Bacteria</taxon>
        <taxon>Bacillati</taxon>
        <taxon>Bacillota</taxon>
        <taxon>Clostridia</taxon>
        <taxon>Eubacteriales</taxon>
        <taxon>Clostridiaceae</taxon>
        <taxon>Caloramator</taxon>
    </lineage>
</organism>
<comment type="catalytic activity">
    <reaction evidence="10">
        <text>S-methyl-5'-thioadenosine + phosphate = 5-(methylsulfanyl)-alpha-D-ribose 1-phosphate + adenine</text>
        <dbReference type="Rhea" id="RHEA:11852"/>
        <dbReference type="ChEBI" id="CHEBI:16708"/>
        <dbReference type="ChEBI" id="CHEBI:17509"/>
        <dbReference type="ChEBI" id="CHEBI:43474"/>
        <dbReference type="ChEBI" id="CHEBI:58533"/>
        <dbReference type="EC" id="2.4.2.28"/>
    </reaction>
    <physiologicalReaction direction="left-to-right" evidence="10">
        <dbReference type="Rhea" id="RHEA:11853"/>
    </physiologicalReaction>
</comment>
<name>A0A0R3JW76_CALMK</name>
<dbReference type="GO" id="GO:0016787">
    <property type="term" value="F:hydrolase activity"/>
    <property type="evidence" value="ECO:0007669"/>
    <property type="project" value="UniProtKB-KW"/>
</dbReference>
<comment type="catalytic activity">
    <reaction evidence="8">
        <text>adenosine + H2O + H(+) = inosine + NH4(+)</text>
        <dbReference type="Rhea" id="RHEA:24408"/>
        <dbReference type="ChEBI" id="CHEBI:15377"/>
        <dbReference type="ChEBI" id="CHEBI:15378"/>
        <dbReference type="ChEBI" id="CHEBI:16335"/>
        <dbReference type="ChEBI" id="CHEBI:17596"/>
        <dbReference type="ChEBI" id="CHEBI:28938"/>
        <dbReference type="EC" id="3.5.4.4"/>
    </reaction>
    <physiologicalReaction direction="left-to-right" evidence="8">
        <dbReference type="Rhea" id="RHEA:24409"/>
    </physiologicalReaction>
</comment>
<dbReference type="GO" id="GO:0017061">
    <property type="term" value="F:S-methyl-5-thioadenosine phosphorylase activity"/>
    <property type="evidence" value="ECO:0007669"/>
    <property type="project" value="UniProtKB-EC"/>
</dbReference>
<comment type="caution">
    <text evidence="12">The sequence shown here is derived from an EMBL/GenBank/DDBJ whole genome shotgun (WGS) entry which is preliminary data.</text>
</comment>
<dbReference type="STRING" id="908809.ABG79_01556"/>
<evidence type="ECO:0000256" key="7">
    <source>
        <dbReference type="ARBA" id="ARBA00022833"/>
    </source>
</evidence>
<dbReference type="NCBIfam" id="TIGR00726">
    <property type="entry name" value="peptidoglycan editing factor PgeF"/>
    <property type="match status" value="1"/>
</dbReference>
<comment type="catalytic activity">
    <reaction evidence="9">
        <text>adenosine + phosphate = alpha-D-ribose 1-phosphate + adenine</text>
        <dbReference type="Rhea" id="RHEA:27642"/>
        <dbReference type="ChEBI" id="CHEBI:16335"/>
        <dbReference type="ChEBI" id="CHEBI:16708"/>
        <dbReference type="ChEBI" id="CHEBI:43474"/>
        <dbReference type="ChEBI" id="CHEBI:57720"/>
        <dbReference type="EC" id="2.4.2.1"/>
    </reaction>
    <physiologicalReaction direction="left-to-right" evidence="9">
        <dbReference type="Rhea" id="RHEA:27643"/>
    </physiologicalReaction>
</comment>
<dbReference type="AlphaFoldDB" id="A0A0R3JW76"/>
<evidence type="ECO:0000256" key="1">
    <source>
        <dbReference type="ARBA" id="ARBA00000553"/>
    </source>
</evidence>
<dbReference type="OrthoDB" id="4279at2"/>
<dbReference type="InterPro" id="IPR003730">
    <property type="entry name" value="Cu_polyphenol_OxRdtase"/>
</dbReference>
<evidence type="ECO:0000313" key="13">
    <source>
        <dbReference type="Proteomes" id="UP000052015"/>
    </source>
</evidence>
<dbReference type="SUPFAM" id="SSF64438">
    <property type="entry name" value="CNF1/YfiH-like putative cysteine hydrolases"/>
    <property type="match status" value="1"/>
</dbReference>
<dbReference type="GO" id="GO:0005507">
    <property type="term" value="F:copper ion binding"/>
    <property type="evidence" value="ECO:0007669"/>
    <property type="project" value="TreeGrafter"/>
</dbReference>
<reference evidence="12 13" key="1">
    <citation type="submission" date="2015-09" db="EMBL/GenBank/DDBJ databases">
        <title>Draft genome sequence of a Caloramator mitchellensis, a moderate thermophile from the Great Artesian Basin of Australia.</title>
        <authorList>
            <person name="Patel B.K."/>
        </authorList>
    </citation>
    <scope>NUCLEOTIDE SEQUENCE [LARGE SCALE GENOMIC DNA]</scope>
    <source>
        <strain evidence="12 13">VF08</strain>
    </source>
</reference>
<protein>
    <recommendedName>
        <fullName evidence="11">Purine nucleoside phosphorylase</fullName>
    </recommendedName>
</protein>
<dbReference type="PATRIC" id="fig|908809.3.peg.1560"/>
<evidence type="ECO:0000313" key="12">
    <source>
        <dbReference type="EMBL" id="KRQ86573.1"/>
    </source>
</evidence>
<dbReference type="InterPro" id="IPR038371">
    <property type="entry name" value="Cu_polyphenol_OxRdtase_sf"/>
</dbReference>
<dbReference type="PANTHER" id="PTHR30616:SF2">
    <property type="entry name" value="PURINE NUCLEOSIDE PHOSPHORYLASE LACC1"/>
    <property type="match status" value="1"/>
</dbReference>
<dbReference type="InterPro" id="IPR011324">
    <property type="entry name" value="Cytotoxic_necrot_fac-like_cat"/>
</dbReference>
<gene>
    <name evidence="12" type="primary">yfiH</name>
    <name evidence="12" type="ORF">ABG79_01556</name>
</gene>
<sequence>MTNDYLMEDRGIKNKLFLNNVFVNHLHSNAKFGLTMSEYEHLIESGQLSDRTVSAFSDFSIKNFVFLRQVHSNEFYVVDKNNKDDIKGKMGDAIICIDNSIPLLIFTADCVPVFLVDLSKKYIAAIHAGWRGTNLKISQKVAKFMIESLNSRPGDILASIGPSIGSCCYDVSLEVATKFNFFYKDEKYYVDLWREIKYQLLEAGLSNDNIFVSGICTYCNDLFYSYRKIGKDAGRQINIIEIKG</sequence>
<evidence type="ECO:0000256" key="9">
    <source>
        <dbReference type="ARBA" id="ARBA00048968"/>
    </source>
</evidence>
<evidence type="ECO:0000256" key="10">
    <source>
        <dbReference type="ARBA" id="ARBA00049893"/>
    </source>
</evidence>
<evidence type="ECO:0000256" key="3">
    <source>
        <dbReference type="ARBA" id="ARBA00007353"/>
    </source>
</evidence>
<dbReference type="CDD" id="cd16833">
    <property type="entry name" value="YfiH"/>
    <property type="match status" value="1"/>
</dbReference>
<evidence type="ECO:0000256" key="4">
    <source>
        <dbReference type="ARBA" id="ARBA00022679"/>
    </source>
</evidence>
<accession>A0A0R3JW76</accession>
<evidence type="ECO:0000256" key="8">
    <source>
        <dbReference type="ARBA" id="ARBA00047989"/>
    </source>
</evidence>
<dbReference type="Pfam" id="PF02578">
    <property type="entry name" value="Cu-oxidase_4"/>
    <property type="match status" value="1"/>
</dbReference>
<comment type="similarity">
    <text evidence="3 11">Belongs to the purine nucleoside phosphorylase YfiH/LACC1 family.</text>
</comment>
<keyword evidence="7" id="KW-0862">Zinc</keyword>
<keyword evidence="13" id="KW-1185">Reference proteome</keyword>
<dbReference type="RefSeq" id="WP_057978805.1">
    <property type="nucleotide sequence ID" value="NZ_LKHP01000008.1"/>
</dbReference>
<dbReference type="Proteomes" id="UP000052015">
    <property type="component" value="Unassembled WGS sequence"/>
</dbReference>
<keyword evidence="6" id="KW-0378">Hydrolase</keyword>
<evidence type="ECO:0000256" key="11">
    <source>
        <dbReference type="RuleBase" id="RU361274"/>
    </source>
</evidence>
<comment type="function">
    <text evidence="2">Purine nucleoside enzyme that catalyzes the phosphorolysis of adenosine and inosine nucleosides, yielding D-ribose 1-phosphate and the respective free bases, adenine and hypoxanthine. Also catalyzes the phosphorolysis of S-methyl-5'-thioadenosine into adenine and S-methyl-5-thio-alpha-D-ribose 1-phosphate. Also has adenosine deaminase activity.</text>
</comment>
<proteinExistence type="inferred from homology"/>
<dbReference type="PANTHER" id="PTHR30616">
    <property type="entry name" value="UNCHARACTERIZED PROTEIN YFIH"/>
    <property type="match status" value="1"/>
</dbReference>
<evidence type="ECO:0000256" key="6">
    <source>
        <dbReference type="ARBA" id="ARBA00022801"/>
    </source>
</evidence>
<evidence type="ECO:0000256" key="2">
    <source>
        <dbReference type="ARBA" id="ARBA00003215"/>
    </source>
</evidence>
<keyword evidence="4" id="KW-0808">Transferase</keyword>
<dbReference type="EMBL" id="LKHP01000008">
    <property type="protein sequence ID" value="KRQ86573.1"/>
    <property type="molecule type" value="Genomic_DNA"/>
</dbReference>
<keyword evidence="5" id="KW-0479">Metal-binding</keyword>